<reference evidence="1 2" key="1">
    <citation type="submission" date="2020-02" db="EMBL/GenBank/DDBJ databases">
        <authorList>
            <person name="Ferguson B K."/>
        </authorList>
    </citation>
    <scope>NUCLEOTIDE SEQUENCE [LARGE SCALE GENOMIC DNA]</scope>
</reference>
<dbReference type="EMBL" id="CADCXU010012823">
    <property type="protein sequence ID" value="CAB0002700.1"/>
    <property type="molecule type" value="Genomic_DNA"/>
</dbReference>
<dbReference type="Proteomes" id="UP000479000">
    <property type="component" value="Unassembled WGS sequence"/>
</dbReference>
<keyword evidence="2" id="KW-1185">Reference proteome</keyword>
<gene>
    <name evidence="1" type="ORF">NTEN_LOCUS8487</name>
</gene>
<dbReference type="AlphaFoldDB" id="A0A6H5GIF6"/>
<sequence>MFSVDRTNGNWSSPWGRPVVLMAGLLLRGTQSLLRARRAALGFLNGLARRLAPAALSQSDEVAMTGHAHRRLKPPAVQNSIVESFLRDAPVGVWRSARFSRQRH</sequence>
<protein>
    <submittedName>
        <fullName evidence="1">Uncharacterized protein</fullName>
    </submittedName>
</protein>
<proteinExistence type="predicted"/>
<evidence type="ECO:0000313" key="1">
    <source>
        <dbReference type="EMBL" id="CAB0002700.1"/>
    </source>
</evidence>
<evidence type="ECO:0000313" key="2">
    <source>
        <dbReference type="Proteomes" id="UP000479000"/>
    </source>
</evidence>
<organism evidence="1 2">
    <name type="scientific">Nesidiocoris tenuis</name>
    <dbReference type="NCBI Taxonomy" id="355587"/>
    <lineage>
        <taxon>Eukaryota</taxon>
        <taxon>Metazoa</taxon>
        <taxon>Ecdysozoa</taxon>
        <taxon>Arthropoda</taxon>
        <taxon>Hexapoda</taxon>
        <taxon>Insecta</taxon>
        <taxon>Pterygota</taxon>
        <taxon>Neoptera</taxon>
        <taxon>Paraneoptera</taxon>
        <taxon>Hemiptera</taxon>
        <taxon>Heteroptera</taxon>
        <taxon>Panheteroptera</taxon>
        <taxon>Cimicomorpha</taxon>
        <taxon>Miridae</taxon>
        <taxon>Dicyphina</taxon>
        <taxon>Nesidiocoris</taxon>
    </lineage>
</organism>
<name>A0A6H5GIF6_9HEMI</name>
<accession>A0A6H5GIF6</accession>